<dbReference type="Proteomes" id="UP001190700">
    <property type="component" value="Unassembled WGS sequence"/>
</dbReference>
<dbReference type="InterPro" id="IPR011009">
    <property type="entry name" value="Kinase-like_dom_sf"/>
</dbReference>
<dbReference type="InterPro" id="IPR000719">
    <property type="entry name" value="Prot_kinase_dom"/>
</dbReference>
<keyword evidence="3" id="KW-1185">Reference proteome</keyword>
<evidence type="ECO:0000313" key="3">
    <source>
        <dbReference type="Proteomes" id="UP001190700"/>
    </source>
</evidence>
<dbReference type="EMBL" id="LGRX02021082">
    <property type="protein sequence ID" value="KAK3257060.1"/>
    <property type="molecule type" value="Genomic_DNA"/>
</dbReference>
<reference evidence="2 3" key="1">
    <citation type="journal article" date="2015" name="Genome Biol. Evol.">
        <title>Comparative Genomics of a Bacterivorous Green Alga Reveals Evolutionary Causalities and Consequences of Phago-Mixotrophic Mode of Nutrition.</title>
        <authorList>
            <person name="Burns J.A."/>
            <person name="Paasch A."/>
            <person name="Narechania A."/>
            <person name="Kim E."/>
        </authorList>
    </citation>
    <scope>NUCLEOTIDE SEQUENCE [LARGE SCALE GENOMIC DNA]</scope>
    <source>
        <strain evidence="2 3">PLY_AMNH</strain>
    </source>
</reference>
<name>A0AAE0KQS7_9CHLO</name>
<dbReference type="Gene3D" id="1.10.510.10">
    <property type="entry name" value="Transferase(Phosphotransferase) domain 1"/>
    <property type="match status" value="1"/>
</dbReference>
<protein>
    <recommendedName>
        <fullName evidence="1">Protein kinase domain-containing protein</fullName>
    </recommendedName>
</protein>
<dbReference type="AlphaFoldDB" id="A0AAE0KQS7"/>
<evidence type="ECO:0000313" key="2">
    <source>
        <dbReference type="EMBL" id="KAK3257060.1"/>
    </source>
</evidence>
<dbReference type="GO" id="GO:0004672">
    <property type="term" value="F:protein kinase activity"/>
    <property type="evidence" value="ECO:0007669"/>
    <property type="project" value="InterPro"/>
</dbReference>
<comment type="caution">
    <text evidence="2">The sequence shown here is derived from an EMBL/GenBank/DDBJ whole genome shotgun (WGS) entry which is preliminary data.</text>
</comment>
<sequence>MAAAHAAMLCTELVEKEEYLWLDKLPSDANGTCLFEAQRSAGGKKFLLKQVQLGLGEVSDQAVSEAKISLKLTDRHVRRCVTSWIAGDINNENYTVKLPPYAIPGKLPKHVISNQHVEELPSGVHYLYILLEWTKHDLWTACFPTTSAACGTQLDDATKWRWTMHLAQALEYLHDTAHICHRNVSPATVYIRNSAALIGDFSAAACQGPGIYMRGKPCDDMPMHSDFFPGSLDDDDTELENLKCLGDSTETSTSAGARISRQFLSETVSKVCLVLVLRP</sequence>
<accession>A0AAE0KQS7</accession>
<organism evidence="2 3">
    <name type="scientific">Cymbomonas tetramitiformis</name>
    <dbReference type="NCBI Taxonomy" id="36881"/>
    <lineage>
        <taxon>Eukaryota</taxon>
        <taxon>Viridiplantae</taxon>
        <taxon>Chlorophyta</taxon>
        <taxon>Pyramimonadophyceae</taxon>
        <taxon>Pyramimonadales</taxon>
        <taxon>Pyramimonadaceae</taxon>
        <taxon>Cymbomonas</taxon>
    </lineage>
</organism>
<evidence type="ECO:0000259" key="1">
    <source>
        <dbReference type="PROSITE" id="PS50011"/>
    </source>
</evidence>
<feature type="domain" description="Protein kinase" evidence="1">
    <location>
        <begin position="19"/>
        <end position="279"/>
    </location>
</feature>
<dbReference type="SUPFAM" id="SSF56112">
    <property type="entry name" value="Protein kinase-like (PK-like)"/>
    <property type="match status" value="1"/>
</dbReference>
<dbReference type="PROSITE" id="PS50011">
    <property type="entry name" value="PROTEIN_KINASE_DOM"/>
    <property type="match status" value="1"/>
</dbReference>
<proteinExistence type="predicted"/>
<dbReference type="GO" id="GO:0005524">
    <property type="term" value="F:ATP binding"/>
    <property type="evidence" value="ECO:0007669"/>
    <property type="project" value="InterPro"/>
</dbReference>
<gene>
    <name evidence="2" type="ORF">CYMTET_33840</name>
</gene>